<dbReference type="SUPFAM" id="SSF160719">
    <property type="entry name" value="gpW/gp25-like"/>
    <property type="match status" value="1"/>
</dbReference>
<proteinExistence type="predicted"/>
<evidence type="ECO:0000313" key="1">
    <source>
        <dbReference type="EMBL" id="TCL43229.1"/>
    </source>
</evidence>
<dbReference type="Proteomes" id="UP000294682">
    <property type="component" value="Unassembled WGS sequence"/>
</dbReference>
<dbReference type="Gene3D" id="3.10.450.40">
    <property type="match status" value="1"/>
</dbReference>
<dbReference type="AlphaFoldDB" id="A0A9X8UJ12"/>
<evidence type="ECO:0000313" key="2">
    <source>
        <dbReference type="Proteomes" id="UP000294682"/>
    </source>
</evidence>
<organism evidence="1 2">
    <name type="scientific">Harryflintia acetispora</name>
    <dbReference type="NCBI Taxonomy" id="1849041"/>
    <lineage>
        <taxon>Bacteria</taxon>
        <taxon>Bacillati</taxon>
        <taxon>Bacillota</taxon>
        <taxon>Clostridia</taxon>
        <taxon>Eubacteriales</taxon>
        <taxon>Oscillospiraceae</taxon>
        <taxon>Harryflintia</taxon>
    </lineage>
</organism>
<dbReference type="RefSeq" id="WP_132084600.1">
    <property type="nucleotide sequence ID" value="NZ_SLUK01000006.1"/>
</dbReference>
<keyword evidence="2" id="KW-1185">Reference proteome</keyword>
<reference evidence="1 2" key="1">
    <citation type="submission" date="2019-03" db="EMBL/GenBank/DDBJ databases">
        <title>Genomic Encyclopedia of Type Strains, Phase IV (KMG-IV): sequencing the most valuable type-strain genomes for metagenomic binning, comparative biology and taxonomic classification.</title>
        <authorList>
            <person name="Goeker M."/>
        </authorList>
    </citation>
    <scope>NUCLEOTIDE SEQUENCE [LARGE SCALE GENOMIC DNA]</scope>
    <source>
        <strain evidence="1 2">DSM 100433</strain>
    </source>
</reference>
<comment type="caution">
    <text evidence="1">The sequence shown here is derived from an EMBL/GenBank/DDBJ whole genome shotgun (WGS) entry which is preliminary data.</text>
</comment>
<dbReference type="EMBL" id="SLUK01000006">
    <property type="protein sequence ID" value="TCL43229.1"/>
    <property type="molecule type" value="Genomic_DNA"/>
</dbReference>
<sequence>MAGLHDTDVKLSETWQLTQAANGDAPLCSDLDCFVQDIRLEAITQPGELFYDPDWGWGLLEFLKSEDDELTRLEITERVREKLGRREEITPGSIDIQIRLDNDLLILDVTFEVQGTKQSITVGLDRVNVEVVTLD</sequence>
<protein>
    <submittedName>
        <fullName evidence="1">Phage baseplate assembly protein W</fullName>
    </submittedName>
</protein>
<name>A0A9X8UJ12_9FIRM</name>
<accession>A0A9X8UJ12</accession>
<gene>
    <name evidence="1" type="ORF">EDD78_10689</name>
</gene>